<dbReference type="AlphaFoldDB" id="A0A9D4KFR3"/>
<keyword evidence="2" id="KW-1185">Reference proteome</keyword>
<reference evidence="1" key="1">
    <citation type="journal article" date="2019" name="bioRxiv">
        <title>The Genome of the Zebra Mussel, Dreissena polymorpha: A Resource for Invasive Species Research.</title>
        <authorList>
            <person name="McCartney M.A."/>
            <person name="Auch B."/>
            <person name="Kono T."/>
            <person name="Mallez S."/>
            <person name="Zhang Y."/>
            <person name="Obille A."/>
            <person name="Becker A."/>
            <person name="Abrahante J.E."/>
            <person name="Garbe J."/>
            <person name="Badalamenti J.P."/>
            <person name="Herman A."/>
            <person name="Mangelson H."/>
            <person name="Liachko I."/>
            <person name="Sullivan S."/>
            <person name="Sone E.D."/>
            <person name="Koren S."/>
            <person name="Silverstein K.A.T."/>
            <person name="Beckman K.B."/>
            <person name="Gohl D.M."/>
        </authorList>
    </citation>
    <scope>NUCLEOTIDE SEQUENCE</scope>
    <source>
        <strain evidence="1">Duluth1</strain>
        <tissue evidence="1">Whole animal</tissue>
    </source>
</reference>
<dbReference type="EMBL" id="JAIWYP010000004">
    <property type="protein sequence ID" value="KAH3839062.1"/>
    <property type="molecule type" value="Genomic_DNA"/>
</dbReference>
<protein>
    <submittedName>
        <fullName evidence="1">Uncharacterized protein</fullName>
    </submittedName>
</protein>
<comment type="caution">
    <text evidence="1">The sequence shown here is derived from an EMBL/GenBank/DDBJ whole genome shotgun (WGS) entry which is preliminary data.</text>
</comment>
<organism evidence="1 2">
    <name type="scientific">Dreissena polymorpha</name>
    <name type="common">Zebra mussel</name>
    <name type="synonym">Mytilus polymorpha</name>
    <dbReference type="NCBI Taxonomy" id="45954"/>
    <lineage>
        <taxon>Eukaryota</taxon>
        <taxon>Metazoa</taxon>
        <taxon>Spiralia</taxon>
        <taxon>Lophotrochozoa</taxon>
        <taxon>Mollusca</taxon>
        <taxon>Bivalvia</taxon>
        <taxon>Autobranchia</taxon>
        <taxon>Heteroconchia</taxon>
        <taxon>Euheterodonta</taxon>
        <taxon>Imparidentia</taxon>
        <taxon>Neoheterodontei</taxon>
        <taxon>Myida</taxon>
        <taxon>Dreissenoidea</taxon>
        <taxon>Dreissenidae</taxon>
        <taxon>Dreissena</taxon>
    </lineage>
</organism>
<gene>
    <name evidence="1" type="ORF">DPMN_112484</name>
</gene>
<name>A0A9D4KFR3_DREPO</name>
<dbReference type="Proteomes" id="UP000828390">
    <property type="component" value="Unassembled WGS sequence"/>
</dbReference>
<proteinExistence type="predicted"/>
<reference evidence="1" key="2">
    <citation type="submission" date="2020-11" db="EMBL/GenBank/DDBJ databases">
        <authorList>
            <person name="McCartney M.A."/>
            <person name="Auch B."/>
            <person name="Kono T."/>
            <person name="Mallez S."/>
            <person name="Becker A."/>
            <person name="Gohl D.M."/>
            <person name="Silverstein K.A.T."/>
            <person name="Koren S."/>
            <person name="Bechman K.B."/>
            <person name="Herman A."/>
            <person name="Abrahante J.E."/>
            <person name="Garbe J."/>
        </authorList>
    </citation>
    <scope>NUCLEOTIDE SEQUENCE</scope>
    <source>
        <strain evidence="1">Duluth1</strain>
        <tissue evidence="1">Whole animal</tissue>
    </source>
</reference>
<evidence type="ECO:0000313" key="1">
    <source>
        <dbReference type="EMBL" id="KAH3839062.1"/>
    </source>
</evidence>
<accession>A0A9D4KFR3</accession>
<evidence type="ECO:0000313" key="2">
    <source>
        <dbReference type="Proteomes" id="UP000828390"/>
    </source>
</evidence>
<sequence>MTMLPLDHGRVGRAVQGQVSMARKRAKHGFIAVVRKYGHQILIFHQEGFGRSSEAKRNFWSFTDPEAVPE</sequence>